<dbReference type="EMBL" id="CVQH01020629">
    <property type="protein sequence ID" value="CRK28074.1"/>
    <property type="molecule type" value="Genomic_DNA"/>
</dbReference>
<evidence type="ECO:0000313" key="1">
    <source>
        <dbReference type="EMBL" id="CRK28074.1"/>
    </source>
</evidence>
<accession>A0A0G4M1C7</accession>
<evidence type="ECO:0008006" key="3">
    <source>
        <dbReference type="Google" id="ProtNLM"/>
    </source>
</evidence>
<keyword evidence="2" id="KW-1185">Reference proteome</keyword>
<gene>
    <name evidence="1" type="ORF">BN1708_015103</name>
</gene>
<name>A0A0G4M1C7_VERLO</name>
<dbReference type="AlphaFoldDB" id="A0A0G4M1C7"/>
<proteinExistence type="predicted"/>
<evidence type="ECO:0000313" key="2">
    <source>
        <dbReference type="Proteomes" id="UP000044602"/>
    </source>
</evidence>
<reference evidence="1 2" key="1">
    <citation type="submission" date="2015-05" db="EMBL/GenBank/DDBJ databases">
        <authorList>
            <person name="Wang D.B."/>
            <person name="Wang M."/>
        </authorList>
    </citation>
    <scope>NUCLEOTIDE SEQUENCE [LARGE SCALE GENOMIC DNA]</scope>
    <source>
        <strain evidence="1">VL1</strain>
    </source>
</reference>
<dbReference type="Proteomes" id="UP000044602">
    <property type="component" value="Unassembled WGS sequence"/>
</dbReference>
<protein>
    <recommendedName>
        <fullName evidence="3">Aminoglycoside phosphotransferase domain-containing protein</fullName>
    </recommendedName>
</protein>
<sequence length="242" mass="28277">MPPTIEILGQGPITIESALNEEKNLINWASYGPATNNLYQEIWEQRDSVAALVKHHMALRRQDKCIVLPPHNWIRGSFNVCIFVEVNSSGVRRKVVFRCPLPHKLAEARYPGSIDEKSSCEAGAYVWVEENCPEIRSPHLFGFGFMDGRHFTHSKYAPFFSRTWRQLWRFIYKFFRLPLLSHYVWNPPRHQVRSAYMVLEYLGHETGQPLSDTFDTYRENGTQRQRLFRGISRILLSLARIP</sequence>
<organism evidence="1 2">
    <name type="scientific">Verticillium longisporum</name>
    <name type="common">Verticillium dahliae var. longisporum</name>
    <dbReference type="NCBI Taxonomy" id="100787"/>
    <lineage>
        <taxon>Eukaryota</taxon>
        <taxon>Fungi</taxon>
        <taxon>Dikarya</taxon>
        <taxon>Ascomycota</taxon>
        <taxon>Pezizomycotina</taxon>
        <taxon>Sordariomycetes</taxon>
        <taxon>Hypocreomycetidae</taxon>
        <taxon>Glomerellales</taxon>
        <taxon>Plectosphaerellaceae</taxon>
        <taxon>Verticillium</taxon>
    </lineage>
</organism>
<dbReference type="STRING" id="100787.A0A0G4M1C7"/>